<gene>
    <name evidence="4" type="ORF">MLE19_07335</name>
</gene>
<reference evidence="4 5" key="1">
    <citation type="submission" date="2022-03" db="EMBL/GenBank/DDBJ databases">
        <title>Genomic signatures underlying metal tolerance in selected Arctic bacterial isolates.</title>
        <authorList>
            <person name="Thomas F.A."/>
            <person name="Venkatachalam S."/>
            <person name="Krishnan K.P."/>
        </authorList>
    </citation>
    <scope>NUCLEOTIDE SEQUENCE [LARGE SCALE GENOMIC DNA]</scope>
    <source>
        <strain evidence="4 5">HM116</strain>
    </source>
</reference>
<dbReference type="Proteomes" id="UP001320609">
    <property type="component" value="Unassembled WGS sequence"/>
</dbReference>
<evidence type="ECO:0000256" key="1">
    <source>
        <dbReference type="ARBA" id="ARBA00022737"/>
    </source>
</evidence>
<dbReference type="RefSeq" id="WP_240717507.1">
    <property type="nucleotide sequence ID" value="NZ_JAKVTW010000003.1"/>
</dbReference>
<comment type="caution">
    <text evidence="4">The sequence shown here is derived from an EMBL/GenBank/DDBJ whole genome shotgun (WGS) entry which is preliminary data.</text>
</comment>
<name>A0ABS9S4U7_9GAMM</name>
<dbReference type="SUPFAM" id="SSF48452">
    <property type="entry name" value="TPR-like"/>
    <property type="match status" value="2"/>
</dbReference>
<dbReference type="Gene3D" id="1.25.40.10">
    <property type="entry name" value="Tetratricopeptide repeat domain"/>
    <property type="match status" value="2"/>
</dbReference>
<evidence type="ECO:0000256" key="2">
    <source>
        <dbReference type="ARBA" id="ARBA00022803"/>
    </source>
</evidence>
<keyword evidence="1" id="KW-0677">Repeat</keyword>
<dbReference type="SMART" id="SM00028">
    <property type="entry name" value="TPR"/>
    <property type="match status" value="5"/>
</dbReference>
<proteinExistence type="predicted"/>
<evidence type="ECO:0000313" key="4">
    <source>
        <dbReference type="EMBL" id="MCH4811136.1"/>
    </source>
</evidence>
<dbReference type="PROSITE" id="PS50005">
    <property type="entry name" value="TPR"/>
    <property type="match status" value="1"/>
</dbReference>
<dbReference type="PANTHER" id="PTHR44186:SF1">
    <property type="entry name" value="BARDET-BIEDL SYNDROME 4 PROTEIN"/>
    <property type="match status" value="1"/>
</dbReference>
<keyword evidence="5" id="KW-1185">Reference proteome</keyword>
<dbReference type="Pfam" id="PF13432">
    <property type="entry name" value="TPR_16"/>
    <property type="match status" value="2"/>
</dbReference>
<dbReference type="EMBL" id="JAKVTW010000003">
    <property type="protein sequence ID" value="MCH4811136.1"/>
    <property type="molecule type" value="Genomic_DNA"/>
</dbReference>
<dbReference type="Pfam" id="PF14559">
    <property type="entry name" value="TPR_19"/>
    <property type="match status" value="1"/>
</dbReference>
<feature type="repeat" description="TPR" evidence="3">
    <location>
        <begin position="526"/>
        <end position="559"/>
    </location>
</feature>
<accession>A0ABS9S4U7</accession>
<dbReference type="InterPro" id="IPR019734">
    <property type="entry name" value="TPR_rpt"/>
</dbReference>
<keyword evidence="2 3" id="KW-0802">TPR repeat</keyword>
<evidence type="ECO:0000313" key="5">
    <source>
        <dbReference type="Proteomes" id="UP001320609"/>
    </source>
</evidence>
<evidence type="ECO:0000256" key="3">
    <source>
        <dbReference type="PROSITE-ProRule" id="PRU00339"/>
    </source>
</evidence>
<dbReference type="PANTHER" id="PTHR44186">
    <property type="match status" value="1"/>
</dbReference>
<dbReference type="InterPro" id="IPR011990">
    <property type="entry name" value="TPR-like_helical_dom_sf"/>
</dbReference>
<protein>
    <submittedName>
        <fullName evidence="4">Tetratricopeptide repeat protein</fullName>
    </submittedName>
</protein>
<sequence>MRPRSTLLGSTIVGFTLQGFSFQGSALRHSTLLLPVAAALFLSGCQSAPSQQDGPLGTWADDPMRGAPPITRGLDAAGLSTLLGAELAGQRGDYRLASQGYLEAAQRYREPALAERATFAARFGNETSLIEASALRWRELAPQAEAPNRLLAAFSLQRGDWLDSLEQRLDIVEVGGHGDLTAFAEIAVAEEAPLTLIAQQLRAHLAQPNADQLEHHSDVLLGTALIEAALGDTAVAQRRLDQVALLDPESAALWLVRARLALEVEDYSTARSAAQQGLDLAPDDVRFILLLAQAEIRLNNISAAEVQTNALLESHGGNQDLRLSLAQLYLEEGHPEPAQRLLQPLIGQSEVPNLAYFLLGAITQAQKDTDSALLYYRQVSEGDEFLPARAAAAQMLIEEDRLLDARAFLRIERMRYDSYFTELVMLEVQLLDEMNQPADANALLDREITRTPDDVSLLYMRAMRRWEAGNIAGMEQDLRQVLRTDPDNAEALNALGYTLADLGLPGRLQEAFELIERAYEADPDNPAVLDSMGWVYFRLGQPEEALPWLESAYTQLPDQEVAAHLAEVLQALGRDEEARRLIAQIMQRTNLHPQIDDLLERYPELTPPGAP</sequence>
<organism evidence="4 5">
    <name type="scientific">Vreelandella neptunia</name>
    <dbReference type="NCBI Taxonomy" id="115551"/>
    <lineage>
        <taxon>Bacteria</taxon>
        <taxon>Pseudomonadati</taxon>
        <taxon>Pseudomonadota</taxon>
        <taxon>Gammaproteobacteria</taxon>
        <taxon>Oceanospirillales</taxon>
        <taxon>Halomonadaceae</taxon>
        <taxon>Vreelandella</taxon>
    </lineage>
</organism>